<gene>
    <name evidence="3" type="ORF">DP939_35430</name>
</gene>
<evidence type="ECO:0000313" key="4">
    <source>
        <dbReference type="Proteomes" id="UP000253303"/>
    </source>
</evidence>
<reference evidence="3 4" key="1">
    <citation type="submission" date="2018-06" db="EMBL/GenBank/DDBJ databases">
        <title>Sphaerisporangium craniellae sp. nov., isolated from a marine sponge in the South China Sea.</title>
        <authorList>
            <person name="Li L."/>
        </authorList>
    </citation>
    <scope>NUCLEOTIDE SEQUENCE [LARGE SCALE GENOMIC DNA]</scope>
    <source>
        <strain evidence="3 4">LHW63015</strain>
    </source>
</reference>
<evidence type="ECO:0000313" key="3">
    <source>
        <dbReference type="EMBL" id="RBQ15397.1"/>
    </source>
</evidence>
<dbReference type="EMBL" id="QMEY01000023">
    <property type="protein sequence ID" value="RBQ15397.1"/>
    <property type="molecule type" value="Genomic_DNA"/>
</dbReference>
<evidence type="ECO:0000256" key="1">
    <source>
        <dbReference type="ARBA" id="ARBA00006817"/>
    </source>
</evidence>
<dbReference type="SUPFAM" id="SSF55961">
    <property type="entry name" value="Bet v1-like"/>
    <property type="match status" value="1"/>
</dbReference>
<comment type="caution">
    <text evidence="3">The sequence shown here is derived from an EMBL/GenBank/DDBJ whole genome shotgun (WGS) entry which is preliminary data.</text>
</comment>
<dbReference type="InterPro" id="IPR013538">
    <property type="entry name" value="ASHA1/2-like_C"/>
</dbReference>
<evidence type="ECO:0000259" key="2">
    <source>
        <dbReference type="Pfam" id="PF08327"/>
    </source>
</evidence>
<dbReference type="Gene3D" id="3.30.530.20">
    <property type="match status" value="1"/>
</dbReference>
<dbReference type="InterPro" id="IPR023393">
    <property type="entry name" value="START-like_dom_sf"/>
</dbReference>
<dbReference type="AlphaFoldDB" id="A0A366LNI7"/>
<dbReference type="CDD" id="cd07814">
    <property type="entry name" value="SRPBCC_CalC_Aha1-like"/>
    <property type="match status" value="1"/>
</dbReference>
<comment type="similarity">
    <text evidence="1">Belongs to the AHA1 family.</text>
</comment>
<dbReference type="OrthoDB" id="3334241at2"/>
<dbReference type="Proteomes" id="UP000253303">
    <property type="component" value="Unassembled WGS sequence"/>
</dbReference>
<proteinExistence type="inferred from homology"/>
<name>A0A366LNI7_9ACTN</name>
<organism evidence="3 4">
    <name type="scientific">Spongiactinospora rosea</name>
    <dbReference type="NCBI Taxonomy" id="2248750"/>
    <lineage>
        <taxon>Bacteria</taxon>
        <taxon>Bacillati</taxon>
        <taxon>Actinomycetota</taxon>
        <taxon>Actinomycetes</taxon>
        <taxon>Streptosporangiales</taxon>
        <taxon>Streptosporangiaceae</taxon>
        <taxon>Spongiactinospora</taxon>
    </lineage>
</organism>
<dbReference type="RefSeq" id="WP_113985203.1">
    <property type="nucleotide sequence ID" value="NZ_QMEY01000023.1"/>
</dbReference>
<sequence length="246" mass="26492">MTVRIEVTIGAPPDEVWRALRDPELIRRWHGWHFGEAGTGLDEEIRFIYVDHVAEEDPEARVLVLQESDRFTLHETAGGGTVVRITRAPRGANPDWDAYYDDITEGWTAFLTQLRFGVERHGLAERRTIALTGALRDPAASMLDALGLGAVAGLPTGSPYKAEAVPGDVLEGEVYAVTGHQRALTVAGFGDGLLLVGGRGGIGALLTLYGTSDDTFGDIEHRWTSWWETVKTPEGGAEAGSGVGGQ</sequence>
<keyword evidence="4" id="KW-1185">Reference proteome</keyword>
<accession>A0A366LNI7</accession>
<protein>
    <recommendedName>
        <fullName evidence="2">Activator of Hsp90 ATPase homologue 1/2-like C-terminal domain-containing protein</fullName>
    </recommendedName>
</protein>
<dbReference type="Pfam" id="PF08327">
    <property type="entry name" value="AHSA1"/>
    <property type="match status" value="1"/>
</dbReference>
<feature type="domain" description="Activator of Hsp90 ATPase homologue 1/2-like C-terminal" evidence="2">
    <location>
        <begin position="11"/>
        <end position="114"/>
    </location>
</feature>